<dbReference type="EMBL" id="JBHSDJ010000123">
    <property type="protein sequence ID" value="MFC4248470.1"/>
    <property type="molecule type" value="Genomic_DNA"/>
</dbReference>
<evidence type="ECO:0000256" key="1">
    <source>
        <dbReference type="ARBA" id="ARBA00023004"/>
    </source>
</evidence>
<comment type="similarity">
    <text evidence="5 6">Belongs to the ferrochelatase family.</text>
</comment>
<organism evidence="7 8">
    <name type="scientific">Natribaculum luteum</name>
    <dbReference type="NCBI Taxonomy" id="1586232"/>
    <lineage>
        <taxon>Archaea</taxon>
        <taxon>Methanobacteriati</taxon>
        <taxon>Methanobacteriota</taxon>
        <taxon>Stenosarchaea group</taxon>
        <taxon>Halobacteria</taxon>
        <taxon>Halobacteriales</taxon>
        <taxon>Natrialbaceae</taxon>
        <taxon>Natribaculum</taxon>
    </lineage>
</organism>
<evidence type="ECO:0000256" key="5">
    <source>
        <dbReference type="HAMAP-Rule" id="MF_00323"/>
    </source>
</evidence>
<dbReference type="SUPFAM" id="SSF53800">
    <property type="entry name" value="Chelatase"/>
    <property type="match status" value="1"/>
</dbReference>
<gene>
    <name evidence="5 7" type="primary">hemH</name>
    <name evidence="7" type="ORF">ACFOZ7_16295</name>
</gene>
<evidence type="ECO:0000256" key="6">
    <source>
        <dbReference type="RuleBase" id="RU004185"/>
    </source>
</evidence>
<feature type="binding site" evidence="5">
    <location>
        <position position="199"/>
    </location>
    <ligand>
        <name>Fe(2+)</name>
        <dbReference type="ChEBI" id="CHEBI:29033"/>
    </ligand>
</feature>
<dbReference type="PANTHER" id="PTHR11108:SF1">
    <property type="entry name" value="FERROCHELATASE, MITOCHONDRIAL"/>
    <property type="match status" value="1"/>
</dbReference>
<comment type="subcellular location">
    <subcellularLocation>
        <location evidence="5">Cytoplasm</location>
    </subcellularLocation>
</comment>
<dbReference type="EC" id="4.98.1.1" evidence="5"/>
<comment type="catalytic activity">
    <reaction evidence="5">
        <text>heme b + 2 H(+) = protoporphyrin IX + Fe(2+)</text>
        <dbReference type="Rhea" id="RHEA:22584"/>
        <dbReference type="ChEBI" id="CHEBI:15378"/>
        <dbReference type="ChEBI" id="CHEBI:29033"/>
        <dbReference type="ChEBI" id="CHEBI:57306"/>
        <dbReference type="ChEBI" id="CHEBI:60344"/>
        <dbReference type="EC" id="4.98.1.1"/>
    </reaction>
</comment>
<reference evidence="7 8" key="1">
    <citation type="journal article" date="2014" name="Int. J. Syst. Evol. Microbiol.">
        <title>Complete genome sequence of Corynebacterium casei LMG S-19264T (=DSM 44701T), isolated from a smear-ripened cheese.</title>
        <authorList>
            <consortium name="US DOE Joint Genome Institute (JGI-PGF)"/>
            <person name="Walter F."/>
            <person name="Albersmeier A."/>
            <person name="Kalinowski J."/>
            <person name="Ruckert C."/>
        </authorList>
    </citation>
    <scope>NUCLEOTIDE SEQUENCE [LARGE SCALE GENOMIC DNA]</scope>
    <source>
        <strain evidence="7 8">IBRC-M 10912</strain>
    </source>
</reference>
<keyword evidence="4 5" id="KW-0627">Porphyrin biosynthesis</keyword>
<feature type="binding site" evidence="5">
    <location>
        <position position="276"/>
    </location>
    <ligand>
        <name>Fe(2+)</name>
        <dbReference type="ChEBI" id="CHEBI:29033"/>
    </ligand>
</feature>
<evidence type="ECO:0000256" key="2">
    <source>
        <dbReference type="ARBA" id="ARBA00023133"/>
    </source>
</evidence>
<accession>A0ABD5P2C2</accession>
<dbReference type="GO" id="GO:0046872">
    <property type="term" value="F:metal ion binding"/>
    <property type="evidence" value="ECO:0007669"/>
    <property type="project" value="UniProtKB-KW"/>
</dbReference>
<dbReference type="AlphaFoldDB" id="A0ABD5P2C2"/>
<dbReference type="GO" id="GO:0004325">
    <property type="term" value="F:ferrochelatase activity"/>
    <property type="evidence" value="ECO:0007669"/>
    <property type="project" value="UniProtKB-UniRule"/>
</dbReference>
<dbReference type="NCBIfam" id="TIGR00109">
    <property type="entry name" value="hemH"/>
    <property type="match status" value="1"/>
</dbReference>
<dbReference type="GeneID" id="71855665"/>
<dbReference type="InterPro" id="IPR033659">
    <property type="entry name" value="Ferrochelatase_N"/>
</dbReference>
<dbReference type="InterPro" id="IPR001015">
    <property type="entry name" value="Ferrochelatase"/>
</dbReference>
<dbReference type="PANTHER" id="PTHR11108">
    <property type="entry name" value="FERROCHELATASE"/>
    <property type="match status" value="1"/>
</dbReference>
<protein>
    <recommendedName>
        <fullName evidence="5">Ferrochelatase</fullName>
        <ecNumber evidence="5">4.98.1.1</ecNumber>
    </recommendedName>
    <alternativeName>
        <fullName evidence="5">Heme synthase</fullName>
    </alternativeName>
    <alternativeName>
        <fullName evidence="5">Protoheme ferro-lyase</fullName>
    </alternativeName>
</protein>
<dbReference type="CDD" id="cd00419">
    <property type="entry name" value="Ferrochelatase_C"/>
    <property type="match status" value="1"/>
</dbReference>
<dbReference type="HAMAP" id="MF_00323">
    <property type="entry name" value="Ferrochelatase"/>
    <property type="match status" value="1"/>
</dbReference>
<evidence type="ECO:0000256" key="4">
    <source>
        <dbReference type="ARBA" id="ARBA00023244"/>
    </source>
</evidence>
<dbReference type="GO" id="GO:0006783">
    <property type="term" value="P:heme biosynthetic process"/>
    <property type="evidence" value="ECO:0007669"/>
    <property type="project" value="UniProtKB-UniRule"/>
</dbReference>
<dbReference type="RefSeq" id="WP_246970465.1">
    <property type="nucleotide sequence ID" value="NZ_CP095397.1"/>
</dbReference>
<comment type="pathway">
    <text evidence="5">Porphyrin-containing compound metabolism; protoheme biosynthesis; protoheme from protoporphyrin-IX: step 1/1.</text>
</comment>
<dbReference type="InterPro" id="IPR033644">
    <property type="entry name" value="Ferrochelatase_C"/>
</dbReference>
<dbReference type="Gene3D" id="3.40.50.1400">
    <property type="match status" value="2"/>
</dbReference>
<keyword evidence="5" id="KW-0479">Metal-binding</keyword>
<proteinExistence type="inferred from homology"/>
<evidence type="ECO:0000256" key="3">
    <source>
        <dbReference type="ARBA" id="ARBA00023239"/>
    </source>
</evidence>
<name>A0ABD5P2C2_9EURY</name>
<dbReference type="GO" id="GO:0005737">
    <property type="term" value="C:cytoplasm"/>
    <property type="evidence" value="ECO:0007669"/>
    <property type="project" value="UniProtKB-SubCell"/>
</dbReference>
<evidence type="ECO:0000313" key="8">
    <source>
        <dbReference type="Proteomes" id="UP001595821"/>
    </source>
</evidence>
<sequence length="358" mass="40269">MNTGIILLNFGEPPRPDREVVVEYLTNIFFNNADLEGAETEEEAMERSRELARRRAPGLIEEYEEIGGSPLNEQSRAQAAALESALADRGHDVTTYVGMQFLEPYIDETVAQAREDGVEHLIGLPIYPLCGPSTTVAALAEMREAVDAHDDWDVEVDELSGWHKHPTYNRLRAESITSCAADRGVDLTDDETALVFSAHGTPRHYLEEGSRYEIYVEEFCETIASLVGVDDYELGYQNHENRDIPWTEPDVEDVIETVDAERVVVDPVSFMHEQSETLSELDVELREEAEERGLEFHRVPIPHNDPRLGDLLADLVEPFVAGFEPSYYQFRQCQCRDEPGTMCLNAPQEPTGAPNANE</sequence>
<keyword evidence="3 5" id="KW-0456">Lyase</keyword>
<keyword evidence="1 5" id="KW-0408">Iron</keyword>
<dbReference type="Proteomes" id="UP001595821">
    <property type="component" value="Unassembled WGS sequence"/>
</dbReference>
<comment type="caution">
    <text evidence="7">The sequence shown here is derived from an EMBL/GenBank/DDBJ whole genome shotgun (WGS) entry which is preliminary data.</text>
</comment>
<keyword evidence="5" id="KW-0963">Cytoplasm</keyword>
<comment type="function">
    <text evidence="5">Catalyzes the ferrous insertion into protoporphyrin IX.</text>
</comment>
<dbReference type="CDD" id="cd03411">
    <property type="entry name" value="Ferrochelatase_N"/>
    <property type="match status" value="1"/>
</dbReference>
<keyword evidence="2 5" id="KW-0350">Heme biosynthesis</keyword>
<dbReference type="Pfam" id="PF00762">
    <property type="entry name" value="Ferrochelatase"/>
    <property type="match status" value="1"/>
</dbReference>
<evidence type="ECO:0000313" key="7">
    <source>
        <dbReference type="EMBL" id="MFC4248470.1"/>
    </source>
</evidence>